<feature type="signal peptide" evidence="1">
    <location>
        <begin position="1"/>
        <end position="22"/>
    </location>
</feature>
<feature type="chain" id="PRO_5043484000" evidence="1">
    <location>
        <begin position="23"/>
        <end position="131"/>
    </location>
</feature>
<dbReference type="Proteomes" id="UP000762676">
    <property type="component" value="Unassembled WGS sequence"/>
</dbReference>
<accession>A0AAV4ESE2</accession>
<reference evidence="2 3" key="1">
    <citation type="journal article" date="2021" name="Elife">
        <title>Chloroplast acquisition without the gene transfer in kleptoplastic sea slugs, Plakobranchus ocellatus.</title>
        <authorList>
            <person name="Maeda T."/>
            <person name="Takahashi S."/>
            <person name="Yoshida T."/>
            <person name="Shimamura S."/>
            <person name="Takaki Y."/>
            <person name="Nagai Y."/>
            <person name="Toyoda A."/>
            <person name="Suzuki Y."/>
            <person name="Arimoto A."/>
            <person name="Ishii H."/>
            <person name="Satoh N."/>
            <person name="Nishiyama T."/>
            <person name="Hasebe M."/>
            <person name="Maruyama T."/>
            <person name="Minagawa J."/>
            <person name="Obokata J."/>
            <person name="Shigenobu S."/>
        </authorList>
    </citation>
    <scope>NUCLEOTIDE SEQUENCE [LARGE SCALE GENOMIC DNA]</scope>
</reference>
<evidence type="ECO:0000313" key="3">
    <source>
        <dbReference type="Proteomes" id="UP000762676"/>
    </source>
</evidence>
<keyword evidence="1" id="KW-0732">Signal</keyword>
<sequence length="131" mass="13125">MNSFRTAMSLAVVAILVYSTNASPCTDTCSGQCGFAQQACDLTGLLGGLCQTQATICNTACGAVCNCVDTCGAQCGEELTECRGDGSNPLSIITCGFTFSACNAMCNAQCVFSTVAGVVDTIGGSIAGGTR</sequence>
<evidence type="ECO:0000256" key="1">
    <source>
        <dbReference type="SAM" id="SignalP"/>
    </source>
</evidence>
<protein>
    <submittedName>
        <fullName evidence="2">Uncharacterized protein</fullName>
    </submittedName>
</protein>
<gene>
    <name evidence="2" type="ORF">ElyMa_000166700</name>
</gene>
<comment type="caution">
    <text evidence="2">The sequence shown here is derived from an EMBL/GenBank/DDBJ whole genome shotgun (WGS) entry which is preliminary data.</text>
</comment>
<organism evidence="2 3">
    <name type="scientific">Elysia marginata</name>
    <dbReference type="NCBI Taxonomy" id="1093978"/>
    <lineage>
        <taxon>Eukaryota</taxon>
        <taxon>Metazoa</taxon>
        <taxon>Spiralia</taxon>
        <taxon>Lophotrochozoa</taxon>
        <taxon>Mollusca</taxon>
        <taxon>Gastropoda</taxon>
        <taxon>Heterobranchia</taxon>
        <taxon>Euthyneura</taxon>
        <taxon>Panpulmonata</taxon>
        <taxon>Sacoglossa</taxon>
        <taxon>Placobranchoidea</taxon>
        <taxon>Plakobranchidae</taxon>
        <taxon>Elysia</taxon>
    </lineage>
</organism>
<dbReference type="EMBL" id="BMAT01000318">
    <property type="protein sequence ID" value="GFR63913.1"/>
    <property type="molecule type" value="Genomic_DNA"/>
</dbReference>
<keyword evidence="3" id="KW-1185">Reference proteome</keyword>
<name>A0AAV4ESE2_9GAST</name>
<proteinExistence type="predicted"/>
<evidence type="ECO:0000313" key="2">
    <source>
        <dbReference type="EMBL" id="GFR63913.1"/>
    </source>
</evidence>
<dbReference type="AlphaFoldDB" id="A0AAV4ESE2"/>